<organism evidence="1 2">
    <name type="scientific">Cyclopterus lumpus</name>
    <name type="common">Lumpsucker</name>
    <dbReference type="NCBI Taxonomy" id="8103"/>
    <lineage>
        <taxon>Eukaryota</taxon>
        <taxon>Metazoa</taxon>
        <taxon>Chordata</taxon>
        <taxon>Craniata</taxon>
        <taxon>Vertebrata</taxon>
        <taxon>Euteleostomi</taxon>
        <taxon>Actinopterygii</taxon>
        <taxon>Neopterygii</taxon>
        <taxon>Teleostei</taxon>
        <taxon>Neoteleostei</taxon>
        <taxon>Acanthomorphata</taxon>
        <taxon>Eupercaria</taxon>
        <taxon>Perciformes</taxon>
        <taxon>Cottioidei</taxon>
        <taxon>Cottales</taxon>
        <taxon>Cyclopteridae</taxon>
        <taxon>Cyclopterus</taxon>
    </lineage>
</organism>
<dbReference type="AlphaFoldDB" id="A0A8C2XK09"/>
<evidence type="ECO:0000313" key="2">
    <source>
        <dbReference type="Proteomes" id="UP000694565"/>
    </source>
</evidence>
<proteinExistence type="predicted"/>
<dbReference type="Proteomes" id="UP000694565">
    <property type="component" value="Unplaced"/>
</dbReference>
<sequence length="83" mass="9637">MIRHKLHLIRYICYLGLVHKVRMSSLHAHNVQSQGIQFPSTKSNMSTTTPRLNNGGAVYRRDHKREADHALFVICSIARVIWR</sequence>
<accession>A0A8C2XK09</accession>
<evidence type="ECO:0000313" key="1">
    <source>
        <dbReference type="Ensembl" id="ENSCLMP00005019464.1"/>
    </source>
</evidence>
<reference evidence="1" key="2">
    <citation type="submission" date="2025-09" db="UniProtKB">
        <authorList>
            <consortium name="Ensembl"/>
        </authorList>
    </citation>
    <scope>IDENTIFICATION</scope>
</reference>
<name>A0A8C2XK09_CYCLU</name>
<protein>
    <submittedName>
        <fullName evidence="1">Uncharacterized protein</fullName>
    </submittedName>
</protein>
<reference evidence="1" key="1">
    <citation type="submission" date="2025-08" db="UniProtKB">
        <authorList>
            <consortium name="Ensembl"/>
        </authorList>
    </citation>
    <scope>IDENTIFICATION</scope>
</reference>
<dbReference type="Ensembl" id="ENSCLMT00005020484.1">
    <property type="protein sequence ID" value="ENSCLMP00005019464.1"/>
    <property type="gene ID" value="ENSCLMG00005009775.1"/>
</dbReference>
<keyword evidence="2" id="KW-1185">Reference proteome</keyword>